<keyword evidence="20" id="KW-1185">Reference proteome</keyword>
<reference evidence="19" key="1">
    <citation type="submission" date="2021-02" db="EMBL/GenBank/DDBJ databases">
        <authorList>
            <person name="Nowell W R."/>
        </authorList>
    </citation>
    <scope>NUCLEOTIDE SEQUENCE</scope>
    <source>
        <strain evidence="19">Ploen Becks lab</strain>
    </source>
</reference>
<dbReference type="Pfam" id="PF02668">
    <property type="entry name" value="TauD"/>
    <property type="match status" value="1"/>
</dbReference>
<dbReference type="GO" id="GO:0045329">
    <property type="term" value="P:carnitine biosynthetic process"/>
    <property type="evidence" value="ECO:0007669"/>
    <property type="project" value="UniProtKB-UniPathway"/>
</dbReference>
<dbReference type="PANTHER" id="PTHR10696">
    <property type="entry name" value="GAMMA-BUTYROBETAINE HYDROXYLASE-RELATED"/>
    <property type="match status" value="1"/>
</dbReference>
<name>A0A813QGJ5_9BILA</name>
<evidence type="ECO:0000256" key="3">
    <source>
        <dbReference type="ARBA" id="ARBA00005022"/>
    </source>
</evidence>
<comment type="function">
    <text evidence="15">Converts trimethyllysine (TML) into hydroxytrimethyllysine (HTML).</text>
</comment>
<evidence type="ECO:0000256" key="4">
    <source>
        <dbReference type="ARBA" id="ARBA00008654"/>
    </source>
</evidence>
<comment type="caution">
    <text evidence="19">The sequence shown here is derived from an EMBL/GenBank/DDBJ whole genome shotgun (WGS) entry which is preliminary data.</text>
</comment>
<dbReference type="FunFam" id="3.30.2020.30:FF:000002">
    <property type="entry name" value="Putative gamma-butyrobetaine dioxygenase"/>
    <property type="match status" value="1"/>
</dbReference>
<dbReference type="GO" id="GO:0005739">
    <property type="term" value="C:mitochondrion"/>
    <property type="evidence" value="ECO:0007669"/>
    <property type="project" value="TreeGrafter"/>
</dbReference>
<evidence type="ECO:0000256" key="11">
    <source>
        <dbReference type="ARBA" id="ARBA00023004"/>
    </source>
</evidence>
<dbReference type="Gene3D" id="3.30.2020.30">
    <property type="match status" value="1"/>
</dbReference>
<evidence type="ECO:0000256" key="16">
    <source>
        <dbReference type="ARBA" id="ARBA00049334"/>
    </source>
</evidence>
<feature type="domain" description="Gamma-butyrobetaine hydroxylase-like N-terminal" evidence="18">
    <location>
        <begin position="39"/>
        <end position="104"/>
    </location>
</feature>
<dbReference type="InterPro" id="IPR012776">
    <property type="entry name" value="Trimethyllysine_dOase"/>
</dbReference>
<evidence type="ECO:0000256" key="6">
    <source>
        <dbReference type="ARBA" id="ARBA00016835"/>
    </source>
</evidence>
<dbReference type="CDD" id="cd00250">
    <property type="entry name" value="CAS_like"/>
    <property type="match status" value="1"/>
</dbReference>
<evidence type="ECO:0000256" key="13">
    <source>
        <dbReference type="ARBA" id="ARBA00031778"/>
    </source>
</evidence>
<keyword evidence="11" id="KW-0408">Iron</keyword>
<dbReference type="AlphaFoldDB" id="A0A813QGJ5"/>
<sequence>MFRKLTNFKLIRQVTHVVGRQFNIETKFDVNGIEIKANNVIKKFPYLWLRDNCKCSKCYNYIADEIDIDLTKLSDSIKPDKVETVKNIISVTWDDGHKSEYNLENFVKNSLMSINESNKELYLWNSELIKTGIPKFSYEQYSKDNLVLKHSLQSIKKYGAAIIEGVKPDEKSITQVCKRIGPIQNSHFGADCIVTNSLSFKDRAYTNLSLKAHTDTVYLKNSAGVEMFHVITPAKVGGESLLVDGFYCAELLRQNHPEDFDLLTKLSVEFNFLKEGAYDFRFKSPVIELDLNGKDLKQIRFNPYHKINLDHLSYQDITGFYKAMRKFTQIIQNKSNELWIGLREDQVLLFDNFRLLHGRASFKGNRKLITVYLSRDDWLSKLNVLEA</sequence>
<keyword evidence="10" id="KW-0560">Oxidoreductase</keyword>
<keyword evidence="9" id="KW-0223">Dioxygenase</keyword>
<dbReference type="FunFam" id="3.60.130.10:FF:000001">
    <property type="entry name" value="Trimethyllysine dioxygenase, mitochondrial"/>
    <property type="match status" value="1"/>
</dbReference>
<keyword evidence="8" id="KW-0124">Carnitine biosynthesis</keyword>
<dbReference type="NCBIfam" id="TIGR02410">
    <property type="entry name" value="carnitine_TMLD"/>
    <property type="match status" value="1"/>
</dbReference>
<dbReference type="EC" id="1.14.11.8" evidence="5"/>
<evidence type="ECO:0000256" key="10">
    <source>
        <dbReference type="ARBA" id="ARBA00023002"/>
    </source>
</evidence>
<feature type="domain" description="TauD/TfdA-like" evidence="17">
    <location>
        <begin position="136"/>
        <end position="371"/>
    </location>
</feature>
<dbReference type="InterPro" id="IPR003819">
    <property type="entry name" value="TauD/TfdA-like"/>
</dbReference>
<evidence type="ECO:0000256" key="14">
    <source>
        <dbReference type="ARBA" id="ARBA00032283"/>
    </source>
</evidence>
<dbReference type="UniPathway" id="UPA00118"/>
<dbReference type="InterPro" id="IPR042098">
    <property type="entry name" value="TauD-like_sf"/>
</dbReference>
<keyword evidence="7" id="KW-0479">Metal-binding</keyword>
<evidence type="ECO:0000259" key="18">
    <source>
        <dbReference type="Pfam" id="PF06155"/>
    </source>
</evidence>
<protein>
    <recommendedName>
        <fullName evidence="6">Trimethyllysine dioxygenase, mitochondrial</fullName>
        <ecNumber evidence="5">1.14.11.8</ecNumber>
    </recommendedName>
    <alternativeName>
        <fullName evidence="13">Epsilon-trimethyllysine 2-oxoglutarate dioxygenase</fullName>
    </alternativeName>
    <alternativeName>
        <fullName evidence="12">TML hydroxylase</fullName>
    </alternativeName>
    <alternativeName>
        <fullName evidence="14">TML-alpha-ketoglutarate dioxygenase</fullName>
    </alternativeName>
</protein>
<proteinExistence type="inferred from homology"/>
<evidence type="ECO:0000256" key="1">
    <source>
        <dbReference type="ARBA" id="ARBA00001954"/>
    </source>
</evidence>
<comment type="pathway">
    <text evidence="3">Amine and polyamine biosynthesis; carnitine biosynthesis.</text>
</comment>
<evidence type="ECO:0000313" key="20">
    <source>
        <dbReference type="Proteomes" id="UP000663879"/>
    </source>
</evidence>
<dbReference type="GO" id="GO:0005506">
    <property type="term" value="F:iron ion binding"/>
    <property type="evidence" value="ECO:0007669"/>
    <property type="project" value="InterPro"/>
</dbReference>
<dbReference type="PANTHER" id="PTHR10696:SF51">
    <property type="entry name" value="TRIMETHYLLYSINE DIOXYGENASE, MITOCHONDRIAL"/>
    <property type="match status" value="1"/>
</dbReference>
<organism evidence="19 20">
    <name type="scientific">Brachionus calyciflorus</name>
    <dbReference type="NCBI Taxonomy" id="104777"/>
    <lineage>
        <taxon>Eukaryota</taxon>
        <taxon>Metazoa</taxon>
        <taxon>Spiralia</taxon>
        <taxon>Gnathifera</taxon>
        <taxon>Rotifera</taxon>
        <taxon>Eurotatoria</taxon>
        <taxon>Monogononta</taxon>
        <taxon>Pseudotrocha</taxon>
        <taxon>Ploima</taxon>
        <taxon>Brachionidae</taxon>
        <taxon>Brachionus</taxon>
    </lineage>
</organism>
<dbReference type="InterPro" id="IPR010376">
    <property type="entry name" value="GBBH-like_N"/>
</dbReference>
<evidence type="ECO:0000256" key="5">
    <source>
        <dbReference type="ARBA" id="ARBA00012267"/>
    </source>
</evidence>
<accession>A0A813QGJ5</accession>
<dbReference type="Pfam" id="PF06155">
    <property type="entry name" value="GBBH-like_N"/>
    <property type="match status" value="1"/>
</dbReference>
<dbReference type="EMBL" id="CAJNOC010000481">
    <property type="protein sequence ID" value="CAF0766806.1"/>
    <property type="molecule type" value="Genomic_DNA"/>
</dbReference>
<evidence type="ECO:0000256" key="2">
    <source>
        <dbReference type="ARBA" id="ARBA00001961"/>
    </source>
</evidence>
<evidence type="ECO:0000256" key="9">
    <source>
        <dbReference type="ARBA" id="ARBA00022964"/>
    </source>
</evidence>
<evidence type="ECO:0000256" key="7">
    <source>
        <dbReference type="ARBA" id="ARBA00022723"/>
    </source>
</evidence>
<dbReference type="InterPro" id="IPR050411">
    <property type="entry name" value="AlphaKG_dependent_hydroxylases"/>
</dbReference>
<evidence type="ECO:0000313" key="19">
    <source>
        <dbReference type="EMBL" id="CAF0766806.1"/>
    </source>
</evidence>
<comment type="cofactor">
    <cofactor evidence="2">
        <name>L-ascorbate</name>
        <dbReference type="ChEBI" id="CHEBI:38290"/>
    </cofactor>
</comment>
<evidence type="ECO:0000256" key="15">
    <source>
        <dbReference type="ARBA" id="ARBA00046008"/>
    </source>
</evidence>
<evidence type="ECO:0000256" key="12">
    <source>
        <dbReference type="ARBA" id="ARBA00030363"/>
    </source>
</evidence>
<dbReference type="Gene3D" id="3.60.130.10">
    <property type="entry name" value="Clavaminate synthase-like"/>
    <property type="match status" value="1"/>
</dbReference>
<dbReference type="InterPro" id="IPR038492">
    <property type="entry name" value="GBBH-like_N_sf"/>
</dbReference>
<comment type="similarity">
    <text evidence="4">Belongs to the gamma-BBH/TMLD family.</text>
</comment>
<dbReference type="SUPFAM" id="SSF51197">
    <property type="entry name" value="Clavaminate synthase-like"/>
    <property type="match status" value="1"/>
</dbReference>
<comment type="cofactor">
    <cofactor evidence="1">
        <name>Fe(2+)</name>
        <dbReference type="ChEBI" id="CHEBI:29033"/>
    </cofactor>
</comment>
<evidence type="ECO:0000259" key="17">
    <source>
        <dbReference type="Pfam" id="PF02668"/>
    </source>
</evidence>
<evidence type="ECO:0000256" key="8">
    <source>
        <dbReference type="ARBA" id="ARBA00022873"/>
    </source>
</evidence>
<dbReference type="OrthoDB" id="408743at2759"/>
<dbReference type="GO" id="GO:0050353">
    <property type="term" value="F:trimethyllysine dioxygenase activity"/>
    <property type="evidence" value="ECO:0007669"/>
    <property type="project" value="UniProtKB-EC"/>
</dbReference>
<gene>
    <name evidence="19" type="ORF">OXX778_LOCUS4735</name>
</gene>
<dbReference type="Proteomes" id="UP000663879">
    <property type="component" value="Unassembled WGS sequence"/>
</dbReference>
<comment type="catalytic activity">
    <reaction evidence="16">
        <text>N(6),N(6),N(6)-trimethyl-L-lysine + 2-oxoglutarate + O2 = (3S)-3-hydroxy-N(6),N(6),N(6)-trimethyl-L-lysine + succinate + CO2</text>
        <dbReference type="Rhea" id="RHEA:14181"/>
        <dbReference type="ChEBI" id="CHEBI:15379"/>
        <dbReference type="ChEBI" id="CHEBI:16526"/>
        <dbReference type="ChEBI" id="CHEBI:16810"/>
        <dbReference type="ChEBI" id="CHEBI:30031"/>
        <dbReference type="ChEBI" id="CHEBI:58100"/>
        <dbReference type="ChEBI" id="CHEBI:141499"/>
        <dbReference type="EC" id="1.14.11.8"/>
    </reaction>
</comment>